<evidence type="ECO:0000313" key="2">
    <source>
        <dbReference type="WBParaSite" id="JU765_v2.g18636.t1"/>
    </source>
</evidence>
<sequence>MKVALGFVLLLFLQLGACSSEADEELKSGQVSIDRNLRYYEIRADPMIIQIDRHSCYDSRVSCFCYKGDNNGADDAEGCGLGYSSICISGKYGDFLLYTSGETVNLRTMEFSKGAAVITAGKKAKDGEPIPTIAARTNEYCAKIKLYNVYPSGVDSAVQSGVVAQGCTKCACVV</sequence>
<protein>
    <submittedName>
        <fullName evidence="2">Lipoprotein</fullName>
    </submittedName>
</protein>
<accession>A0AC34QR27</accession>
<dbReference type="WBParaSite" id="JU765_v2.g18636.t1">
    <property type="protein sequence ID" value="JU765_v2.g18636.t1"/>
    <property type="gene ID" value="JU765_v2.g18636"/>
</dbReference>
<organism evidence="1 2">
    <name type="scientific">Panagrolaimus sp. JU765</name>
    <dbReference type="NCBI Taxonomy" id="591449"/>
    <lineage>
        <taxon>Eukaryota</taxon>
        <taxon>Metazoa</taxon>
        <taxon>Ecdysozoa</taxon>
        <taxon>Nematoda</taxon>
        <taxon>Chromadorea</taxon>
        <taxon>Rhabditida</taxon>
        <taxon>Tylenchina</taxon>
        <taxon>Panagrolaimomorpha</taxon>
        <taxon>Panagrolaimoidea</taxon>
        <taxon>Panagrolaimidae</taxon>
        <taxon>Panagrolaimus</taxon>
    </lineage>
</organism>
<reference evidence="2" key="1">
    <citation type="submission" date="2022-11" db="UniProtKB">
        <authorList>
            <consortium name="WormBaseParasite"/>
        </authorList>
    </citation>
    <scope>IDENTIFICATION</scope>
</reference>
<dbReference type="Proteomes" id="UP000887576">
    <property type="component" value="Unplaced"/>
</dbReference>
<evidence type="ECO:0000313" key="1">
    <source>
        <dbReference type="Proteomes" id="UP000887576"/>
    </source>
</evidence>
<proteinExistence type="predicted"/>
<name>A0AC34QR27_9BILA</name>